<feature type="domain" description="HDOD" evidence="2">
    <location>
        <begin position="197"/>
        <end position="398"/>
    </location>
</feature>
<dbReference type="InterPro" id="IPR001633">
    <property type="entry name" value="EAL_dom"/>
</dbReference>
<dbReference type="Gene3D" id="1.10.3210.10">
    <property type="entry name" value="Hypothetical protein af1432"/>
    <property type="match status" value="1"/>
</dbReference>
<dbReference type="PROSITE" id="PS51833">
    <property type="entry name" value="HDOD"/>
    <property type="match status" value="1"/>
</dbReference>
<dbReference type="Pfam" id="PF08668">
    <property type="entry name" value="HDOD"/>
    <property type="match status" value="1"/>
</dbReference>
<evidence type="ECO:0000259" key="2">
    <source>
        <dbReference type="PROSITE" id="PS51833"/>
    </source>
</evidence>
<dbReference type="PROSITE" id="PS50883">
    <property type="entry name" value="EAL"/>
    <property type="match status" value="1"/>
</dbReference>
<dbReference type="SUPFAM" id="SSF141868">
    <property type="entry name" value="EAL domain-like"/>
    <property type="match status" value="1"/>
</dbReference>
<dbReference type="Gene3D" id="3.20.20.450">
    <property type="entry name" value="EAL domain"/>
    <property type="match status" value="1"/>
</dbReference>
<dbReference type="InterPro" id="IPR035919">
    <property type="entry name" value="EAL_sf"/>
</dbReference>
<dbReference type="PANTHER" id="PTHR33525:SF4">
    <property type="entry name" value="CYCLIC DI-GMP PHOSPHODIESTERASE CDGJ"/>
    <property type="match status" value="1"/>
</dbReference>
<reference evidence="3" key="1">
    <citation type="submission" date="2020-07" db="EMBL/GenBank/DDBJ databases">
        <title>Genomic analysis of a strain of Sedimentibacter Hydroxybenzoicus DSM7310.</title>
        <authorList>
            <person name="Ma S."/>
        </authorList>
    </citation>
    <scope>NUCLEOTIDE SEQUENCE</scope>
    <source>
        <strain evidence="3">DSM 7310</strain>
    </source>
</reference>
<dbReference type="Proteomes" id="UP000611629">
    <property type="component" value="Unassembled WGS sequence"/>
</dbReference>
<evidence type="ECO:0000313" key="4">
    <source>
        <dbReference type="Proteomes" id="UP000611629"/>
    </source>
</evidence>
<dbReference type="EMBL" id="JACBNQ010000004">
    <property type="protein sequence ID" value="NYB73757.1"/>
    <property type="molecule type" value="Genomic_DNA"/>
</dbReference>
<evidence type="ECO:0000259" key="1">
    <source>
        <dbReference type="PROSITE" id="PS50883"/>
    </source>
</evidence>
<comment type="caution">
    <text evidence="3">The sequence shown here is derived from an EMBL/GenBank/DDBJ whole genome shotgun (WGS) entry which is preliminary data.</text>
</comment>
<evidence type="ECO:0000313" key="3">
    <source>
        <dbReference type="EMBL" id="NYB73757.1"/>
    </source>
</evidence>
<protein>
    <submittedName>
        <fullName evidence="3">HDOD domain-containing protein</fullName>
    </submittedName>
</protein>
<dbReference type="PIRSF" id="PIRSF003180">
    <property type="entry name" value="DiGMPpdiest_YuxH"/>
    <property type="match status" value="1"/>
</dbReference>
<dbReference type="Pfam" id="PF00563">
    <property type="entry name" value="EAL"/>
    <property type="match status" value="1"/>
</dbReference>
<dbReference type="SMART" id="SM00052">
    <property type="entry name" value="EAL"/>
    <property type="match status" value="1"/>
</dbReference>
<dbReference type="RefSeq" id="WP_179237452.1">
    <property type="nucleotide sequence ID" value="NZ_JACBNQ010000004.1"/>
</dbReference>
<dbReference type="SUPFAM" id="SSF109604">
    <property type="entry name" value="HD-domain/PDEase-like"/>
    <property type="match status" value="1"/>
</dbReference>
<keyword evidence="4" id="KW-1185">Reference proteome</keyword>
<dbReference type="InterPro" id="IPR052340">
    <property type="entry name" value="RNase_Y/CdgJ"/>
</dbReference>
<sequence length="400" mass="46650">MDIYVGRQPIFDRNMNVFAYELLYRRSMNNFFEGVDDNKATAELINNYFLSMHSAELTSGTKAFINFSQDMLLMEIPLLLPVDTTVVEVLERVEINEDIIAACTKLRDNGYLIALDDFVFNESYLPLMEIAHIIKIEFSAVDHETQRKLIKKYKNKIKFLAEKVETREEYMIALGMGYDYFQGYFFSKPVIVKGKEIGSLNNSLIRIMNELNKKEPDYQKISQIIETDIGLSYKLLKLANSAFFGTRNQILSIKQALVQLGLIEIKKWVYLMMLKDIQIIENKELIRNCFIRAKFMELLALETGKTDRQSEYFMTGMFSSINVLLNRDMNEIVKELCLADDVKDALLGVDNEIKRLLDIVINYELLKFNALDNSKDYFITRENLSFVYIDALKWVMKLDY</sequence>
<proteinExistence type="predicted"/>
<organism evidence="3 4">
    <name type="scientific">Sedimentibacter hydroxybenzoicus DSM 7310</name>
    <dbReference type="NCBI Taxonomy" id="1123245"/>
    <lineage>
        <taxon>Bacteria</taxon>
        <taxon>Bacillati</taxon>
        <taxon>Bacillota</taxon>
        <taxon>Tissierellia</taxon>
        <taxon>Sedimentibacter</taxon>
    </lineage>
</organism>
<dbReference type="InterPro" id="IPR014408">
    <property type="entry name" value="dGMP_Pdiesterase_EAL/HD-GYP"/>
</dbReference>
<accession>A0A974BJ74</accession>
<dbReference type="InterPro" id="IPR013976">
    <property type="entry name" value="HDOD"/>
</dbReference>
<name>A0A974BJ74_SEDHY</name>
<dbReference type="PANTHER" id="PTHR33525">
    <property type="match status" value="1"/>
</dbReference>
<feature type="domain" description="EAL" evidence="1">
    <location>
        <begin position="1"/>
        <end position="203"/>
    </location>
</feature>
<gene>
    <name evidence="3" type="ORF">HZF24_06335</name>
</gene>
<dbReference type="AlphaFoldDB" id="A0A974BJ74"/>